<evidence type="ECO:0000313" key="2">
    <source>
        <dbReference type="Proteomes" id="UP000253562"/>
    </source>
</evidence>
<dbReference type="EMBL" id="QPEX01000010">
    <property type="protein sequence ID" value="RCS54210.1"/>
    <property type="molecule type" value="Genomic_DNA"/>
</dbReference>
<accession>A0A368KUW2</accession>
<dbReference type="Proteomes" id="UP000253562">
    <property type="component" value="Unassembled WGS sequence"/>
</dbReference>
<comment type="caution">
    <text evidence="1">The sequence shown here is derived from an EMBL/GenBank/DDBJ whole genome shotgun (WGS) entry which is preliminary data.</text>
</comment>
<dbReference type="AlphaFoldDB" id="A0A368KUW2"/>
<sequence length="265" mass="30841">MDIANSIVAQVDTLIPGKPPFGVRPLTLVLDDPRKWGPLVYWDEQAHHASSYQIFLRSVGSRWTKFLVQRCNKLYRYCRLDPYRPIYSWRALAFELGHELAHIKMGPARSNLVLEVMATAVSLETLSHLQKAWHDYPPTSWPGWPRYAACLSEYRQEIVRSGSRELPPSIRQGFWDQPLEEQEIMLGQTRDEVAGIPLWGGKSRNWQMAAAELLLRRALTRKERWRDLCGLAMRTQPLALNEPGYRDDLPLLEDALPWWLPEWLR</sequence>
<gene>
    <name evidence="1" type="ORF">DTL42_03415</name>
</gene>
<organism evidence="1 2">
    <name type="scientific">Bremerella cremea</name>
    <dbReference type="NCBI Taxonomy" id="1031537"/>
    <lineage>
        <taxon>Bacteria</taxon>
        <taxon>Pseudomonadati</taxon>
        <taxon>Planctomycetota</taxon>
        <taxon>Planctomycetia</taxon>
        <taxon>Pirellulales</taxon>
        <taxon>Pirellulaceae</taxon>
        <taxon>Bremerella</taxon>
    </lineage>
</organism>
<reference evidence="1 2" key="1">
    <citation type="submission" date="2018-07" db="EMBL/GenBank/DDBJ databases">
        <title>Comparative genomes isolates from brazilian mangrove.</title>
        <authorList>
            <person name="De Araujo J.E."/>
            <person name="Taketani R.G."/>
            <person name="Silva M.C.P."/>
            <person name="Lourenco M.V."/>
            <person name="Oliveira V.M."/>
            <person name="Andreote F.D."/>
        </authorList>
    </citation>
    <scope>NUCLEOTIDE SEQUENCE [LARGE SCALE GENOMIC DNA]</scope>
    <source>
        <strain evidence="1 2">HEX PRIS-MGV</strain>
    </source>
</reference>
<name>A0A368KUW2_9BACT</name>
<evidence type="ECO:0000313" key="1">
    <source>
        <dbReference type="EMBL" id="RCS54210.1"/>
    </source>
</evidence>
<proteinExistence type="predicted"/>
<protein>
    <submittedName>
        <fullName evidence="1">Uncharacterized protein</fullName>
    </submittedName>
</protein>